<comment type="subunit">
    <text evidence="5">Component of the large ribosomal subunit. May bind IPO9 with low affinity.</text>
</comment>
<dbReference type="InterPro" id="IPR005568">
    <property type="entry name" value="Ribosomal_uL6_N"/>
</dbReference>
<evidence type="ECO:0000256" key="3">
    <source>
        <dbReference type="ARBA" id="ARBA00023274"/>
    </source>
</evidence>
<dbReference type="PROSITE" id="PS01170">
    <property type="entry name" value="RIBOSOMAL_L6E"/>
    <property type="match status" value="1"/>
</dbReference>
<comment type="similarity">
    <text evidence="1 6">Belongs to the eukaryotic ribosomal protein eL6 family.</text>
</comment>
<comment type="function">
    <text evidence="4">Component of the large ribosomal subunit. The ribosome is a large ribonucleoprotein complex responsible for the synthesis of proteins in the cell.</text>
</comment>
<protein>
    <recommendedName>
        <fullName evidence="6">60S ribosomal protein L6</fullName>
    </recommendedName>
</protein>
<keyword evidence="2 6" id="KW-0689">Ribosomal protein</keyword>
<dbReference type="InterPro" id="IPR014722">
    <property type="entry name" value="Rib_uL2_dom2"/>
</dbReference>
<proteinExistence type="inferred from homology"/>
<dbReference type="GO" id="GO:0022625">
    <property type="term" value="C:cytosolic large ribosomal subunit"/>
    <property type="evidence" value="ECO:0007669"/>
    <property type="project" value="TreeGrafter"/>
</dbReference>
<feature type="region of interest" description="Disordered" evidence="7">
    <location>
        <begin position="1"/>
        <end position="36"/>
    </location>
</feature>
<dbReference type="PANTHER" id="PTHR10715">
    <property type="entry name" value="60S RIBOSOMAL PROTEIN L6"/>
    <property type="match status" value="1"/>
</dbReference>
<dbReference type="InterPro" id="IPR041997">
    <property type="entry name" value="Ribosomal_eL6_KOW"/>
</dbReference>
<keyword evidence="3 6" id="KW-0687">Ribonucleoprotein</keyword>
<evidence type="ECO:0000256" key="1">
    <source>
        <dbReference type="ARBA" id="ARBA00010592"/>
    </source>
</evidence>
<dbReference type="GO" id="GO:0003723">
    <property type="term" value="F:RNA binding"/>
    <property type="evidence" value="ECO:0007669"/>
    <property type="project" value="TreeGrafter"/>
</dbReference>
<reference evidence="9" key="1">
    <citation type="submission" date="2015-11" db="EMBL/GenBank/DDBJ databases">
        <title>De novo transcriptome assembly of four potential Pierce s Disease insect vectors from Arizona vineyards.</title>
        <authorList>
            <person name="Tassone E.E."/>
        </authorList>
    </citation>
    <scope>NUCLEOTIDE SEQUENCE</scope>
</reference>
<evidence type="ECO:0000256" key="2">
    <source>
        <dbReference type="ARBA" id="ARBA00022980"/>
    </source>
</evidence>
<accession>A0A1B6G4Q2</accession>
<evidence type="ECO:0000313" key="9">
    <source>
        <dbReference type="EMBL" id="JAS57425.1"/>
    </source>
</evidence>
<evidence type="ECO:0000256" key="4">
    <source>
        <dbReference type="ARBA" id="ARBA00034092"/>
    </source>
</evidence>
<dbReference type="InterPro" id="IPR000915">
    <property type="entry name" value="60S_ribosomal_eL6"/>
</dbReference>
<dbReference type="Pfam" id="PF03868">
    <property type="entry name" value="Ribosomal_L6e_N"/>
    <property type="match status" value="1"/>
</dbReference>
<feature type="domain" description="Large ribosomal subunit protein uL6 N-terminal" evidence="8">
    <location>
        <begin position="27"/>
        <end position="81"/>
    </location>
</feature>
<evidence type="ECO:0000256" key="7">
    <source>
        <dbReference type="SAM" id="MobiDB-lite"/>
    </source>
</evidence>
<organism evidence="9">
    <name type="scientific">Cuerna arida</name>
    <dbReference type="NCBI Taxonomy" id="1464854"/>
    <lineage>
        <taxon>Eukaryota</taxon>
        <taxon>Metazoa</taxon>
        <taxon>Ecdysozoa</taxon>
        <taxon>Arthropoda</taxon>
        <taxon>Hexapoda</taxon>
        <taxon>Insecta</taxon>
        <taxon>Pterygota</taxon>
        <taxon>Neoptera</taxon>
        <taxon>Paraneoptera</taxon>
        <taxon>Hemiptera</taxon>
        <taxon>Auchenorrhyncha</taxon>
        <taxon>Membracoidea</taxon>
        <taxon>Cicadellidae</taxon>
        <taxon>Cicadellinae</taxon>
        <taxon>Proconiini</taxon>
        <taxon>Cuerna</taxon>
    </lineage>
</organism>
<dbReference type="GO" id="GO:0000027">
    <property type="term" value="P:ribosomal large subunit assembly"/>
    <property type="evidence" value="ECO:0007669"/>
    <property type="project" value="TreeGrafter"/>
</dbReference>
<evidence type="ECO:0000259" key="8">
    <source>
        <dbReference type="Pfam" id="PF03868"/>
    </source>
</evidence>
<dbReference type="FunFam" id="2.30.30.30:FF:000014">
    <property type="entry name" value="60S ribosomal protein L6"/>
    <property type="match status" value="1"/>
</dbReference>
<sequence>MADTAKRTKPLSAKALARLKPGEIKPNKKKQYGHPRNYDLGTGVYRFSRSRMYHKKALWKFVGKKNPKKEKPKKKRFIVKQIGGEKNGGTRKVILTRKTASYPTCDRIRRHPAKKCFKDHKRRLRPALTEGTVCIVLAGVHKGKRVVFLKQLGSGLLLVTGPYKLNGCPLRRINKNYVIATSTKIDVSPIQIPADINDDYFKRIKNKKPKKEEGDIFVAKKEKYKASEKRKEDQKKVDAQVLTQIKKAQHSGMIRKYLGSMFALHSSQYPHRMKF</sequence>
<name>A0A1B6G4Q2_9HEMI</name>
<dbReference type="CDD" id="cd13156">
    <property type="entry name" value="KOW_RPL6"/>
    <property type="match status" value="1"/>
</dbReference>
<gene>
    <name evidence="9" type="ORF">g.17673</name>
</gene>
<dbReference type="GO" id="GO:0003735">
    <property type="term" value="F:structural constituent of ribosome"/>
    <property type="evidence" value="ECO:0007669"/>
    <property type="project" value="InterPro"/>
</dbReference>
<dbReference type="PANTHER" id="PTHR10715:SF0">
    <property type="entry name" value="LARGE RIBOSOMAL SUBUNIT PROTEIN EL6"/>
    <property type="match status" value="1"/>
</dbReference>
<dbReference type="Pfam" id="PF01159">
    <property type="entry name" value="Ribosomal_L6e"/>
    <property type="match status" value="1"/>
</dbReference>
<dbReference type="AlphaFoldDB" id="A0A1B6G4Q2"/>
<dbReference type="Gene3D" id="2.30.30.30">
    <property type="match status" value="1"/>
</dbReference>
<dbReference type="GO" id="GO:0002181">
    <property type="term" value="P:cytoplasmic translation"/>
    <property type="evidence" value="ECO:0007669"/>
    <property type="project" value="TreeGrafter"/>
</dbReference>
<evidence type="ECO:0000256" key="5">
    <source>
        <dbReference type="ARBA" id="ARBA00046388"/>
    </source>
</evidence>
<evidence type="ECO:0000256" key="6">
    <source>
        <dbReference type="RuleBase" id="RU000662"/>
    </source>
</evidence>
<dbReference type="InterPro" id="IPR049633">
    <property type="entry name" value="Ribosomal_eL6_CS"/>
</dbReference>
<dbReference type="SUPFAM" id="SSF50104">
    <property type="entry name" value="Translation proteins SH3-like domain"/>
    <property type="match status" value="1"/>
</dbReference>
<dbReference type="InterPro" id="IPR008991">
    <property type="entry name" value="Translation_prot_SH3-like_sf"/>
</dbReference>
<dbReference type="EMBL" id="GECZ01012344">
    <property type="protein sequence ID" value="JAS57425.1"/>
    <property type="molecule type" value="Transcribed_RNA"/>
</dbReference>